<dbReference type="EMBL" id="RZNH01000059">
    <property type="protein sequence ID" value="NOU62246.1"/>
    <property type="molecule type" value="Genomic_DNA"/>
</dbReference>
<dbReference type="Proteomes" id="UP000732105">
    <property type="component" value="Unassembled WGS sequence"/>
</dbReference>
<evidence type="ECO:0000313" key="1">
    <source>
        <dbReference type="EMBL" id="NOU62246.1"/>
    </source>
</evidence>
<name>A0ABX1X1G8_9BACT</name>
<dbReference type="InterPro" id="IPR026497">
    <property type="entry name" value="GRASP-with-SPASM"/>
</dbReference>
<gene>
    <name evidence="1" type="primary">gwsS</name>
    <name evidence="1" type="ORF">ELS83_20825</name>
</gene>
<dbReference type="InterPro" id="IPR013785">
    <property type="entry name" value="Aldolase_TIM"/>
</dbReference>
<comment type="caution">
    <text evidence="1">The sequence shown here is derived from an EMBL/GenBank/DDBJ whole genome shotgun (WGS) entry which is preliminary data.</text>
</comment>
<proteinExistence type="predicted"/>
<protein>
    <submittedName>
        <fullName evidence="1">Grasp-with-spasm system SPASM domain peptide maturase</fullName>
    </submittedName>
</protein>
<accession>A0ABX1X1G8</accession>
<dbReference type="InterPro" id="IPR058240">
    <property type="entry name" value="rSAM_sf"/>
</dbReference>
<keyword evidence="2" id="KW-1185">Reference proteome</keyword>
<dbReference type="Gene3D" id="3.20.20.70">
    <property type="entry name" value="Aldolase class I"/>
    <property type="match status" value="1"/>
</dbReference>
<dbReference type="NCBIfam" id="TIGR04193">
    <property type="entry name" value="SPASM_w_grasp"/>
    <property type="match status" value="1"/>
</dbReference>
<evidence type="ECO:0000313" key="2">
    <source>
        <dbReference type="Proteomes" id="UP000732105"/>
    </source>
</evidence>
<dbReference type="SUPFAM" id="SSF102114">
    <property type="entry name" value="Radical SAM enzymes"/>
    <property type="match status" value="1"/>
</dbReference>
<organism evidence="1 2">
    <name type="scientific">Marinifilum caeruleilacunae</name>
    <dbReference type="NCBI Taxonomy" id="2499076"/>
    <lineage>
        <taxon>Bacteria</taxon>
        <taxon>Pseudomonadati</taxon>
        <taxon>Bacteroidota</taxon>
        <taxon>Bacteroidia</taxon>
        <taxon>Marinilabiliales</taxon>
        <taxon>Marinifilaceae</taxon>
    </lineage>
</organism>
<reference evidence="1 2" key="1">
    <citation type="submission" date="2018-12" db="EMBL/GenBank/DDBJ databases">
        <title>Marinifilum JC070 sp. nov., a marine bacterium isolated from Yongle Blue Hole in the South China Sea.</title>
        <authorList>
            <person name="Fu T."/>
        </authorList>
    </citation>
    <scope>NUCLEOTIDE SEQUENCE [LARGE SCALE GENOMIC DNA]</scope>
    <source>
        <strain evidence="1 2">JC070</strain>
    </source>
</reference>
<dbReference type="RefSeq" id="WP_171597505.1">
    <property type="nucleotide sequence ID" value="NZ_RZNH01000059.1"/>
</dbReference>
<sequence length="368" mass="43404">MSESHYQLFSCCVPVRGFARSAIYDLQRKDYWFIPNDLCDLLIKEKGLPISGINEKYKHLDIESYFNFLFENEICFPCRKEDLDRFPELDLQWNIPFEFETAIVDFNREPLVRLKRIVSELNKYAIPNIQIRFFEAVEEDQFKEVLIQFSDSNMKFLELIVLNRFSQEFIDSMLHEFPKIRLLILTNSTKRSRRDVEQATVFETTEHITSHCQCGLIQQAQFAVEMRTYCESRLHNSCLNAKVSIDVHGNIKNCPSMKESFGNICDTSIEQALQHVNFKSMWSIKKDDIEVCKDCEFRHMCSDCRAYLKKENNRCSQPEKCNYNPYIAKWKGEEGYVPIEHCGTYNNRGNYIPDLIKIKQINMDLWGG</sequence>